<dbReference type="Proteomes" id="UP000013307">
    <property type="component" value="Chromosome"/>
</dbReference>
<gene>
    <name evidence="1" type="ORF">Asulf_00989</name>
</gene>
<dbReference type="RefSeq" id="WP_015590591.1">
    <property type="nucleotide sequence ID" value="NC_021169.1"/>
</dbReference>
<name>N0BDB9_9EURY</name>
<accession>N0BDB9</accession>
<dbReference type="KEGG" id="ast:Asulf_00989"/>
<dbReference type="HOGENOM" id="CLU_2712593_0_0_2"/>
<protein>
    <submittedName>
        <fullName evidence="1">Uncharacterized protein</fullName>
    </submittedName>
</protein>
<dbReference type="AlphaFoldDB" id="N0BDB9"/>
<reference evidence="1 2" key="1">
    <citation type="journal article" date="2013" name="Genome Announc.">
        <title>Complete Genome Sequence of the Thermophilic and Facultatively Chemolithoautotrophic Sulfate Reducer Archaeoglobus sulfaticallidus Strain PM70-1T.</title>
        <authorList>
            <person name="Stokke R."/>
            <person name="Hocking W.P."/>
            <person name="Steinsbu B.O."/>
            <person name="Steen I.H."/>
        </authorList>
    </citation>
    <scope>NUCLEOTIDE SEQUENCE [LARGE SCALE GENOMIC DNA]</scope>
    <source>
        <strain evidence="1">PM70-1</strain>
    </source>
</reference>
<evidence type="ECO:0000313" key="1">
    <source>
        <dbReference type="EMBL" id="AGK60993.1"/>
    </source>
</evidence>
<dbReference type="EMBL" id="CP005290">
    <property type="protein sequence ID" value="AGK60993.1"/>
    <property type="molecule type" value="Genomic_DNA"/>
</dbReference>
<keyword evidence="2" id="KW-1185">Reference proteome</keyword>
<sequence>MESDEERIVRYIKKLIDERVSKDGINLLDLRKANDVASELGLDLDGIKKIFDELNRMLDKRYKGMLSETSML</sequence>
<proteinExistence type="predicted"/>
<dbReference type="STRING" id="387631.Asulf_00989"/>
<evidence type="ECO:0000313" key="2">
    <source>
        <dbReference type="Proteomes" id="UP000013307"/>
    </source>
</evidence>
<dbReference type="GeneID" id="15392630"/>
<organism evidence="1 2">
    <name type="scientific">Archaeoglobus sulfaticallidus PM70-1</name>
    <dbReference type="NCBI Taxonomy" id="387631"/>
    <lineage>
        <taxon>Archaea</taxon>
        <taxon>Methanobacteriati</taxon>
        <taxon>Methanobacteriota</taxon>
        <taxon>Archaeoglobi</taxon>
        <taxon>Archaeoglobales</taxon>
        <taxon>Archaeoglobaceae</taxon>
        <taxon>Archaeoglobus</taxon>
    </lineage>
</organism>